<organism evidence="4 5">
    <name type="scientific">Pleurodeles waltl</name>
    <name type="common">Iberian ribbed newt</name>
    <dbReference type="NCBI Taxonomy" id="8319"/>
    <lineage>
        <taxon>Eukaryota</taxon>
        <taxon>Metazoa</taxon>
        <taxon>Chordata</taxon>
        <taxon>Craniata</taxon>
        <taxon>Vertebrata</taxon>
        <taxon>Euteleostomi</taxon>
        <taxon>Amphibia</taxon>
        <taxon>Batrachia</taxon>
        <taxon>Caudata</taxon>
        <taxon>Salamandroidea</taxon>
        <taxon>Salamandridae</taxon>
        <taxon>Pleurodelinae</taxon>
        <taxon>Pleurodeles</taxon>
    </lineage>
</organism>
<dbReference type="AlphaFoldDB" id="A0AAV7T546"/>
<accession>A0AAV7T546</accession>
<reference evidence="4" key="1">
    <citation type="journal article" date="2022" name="bioRxiv">
        <title>Sequencing and chromosome-scale assembly of the giantPleurodeles waltlgenome.</title>
        <authorList>
            <person name="Brown T."/>
            <person name="Elewa A."/>
            <person name="Iarovenko S."/>
            <person name="Subramanian E."/>
            <person name="Araus A.J."/>
            <person name="Petzold A."/>
            <person name="Susuki M."/>
            <person name="Suzuki K.-i.T."/>
            <person name="Hayashi T."/>
            <person name="Toyoda A."/>
            <person name="Oliveira C."/>
            <person name="Osipova E."/>
            <person name="Leigh N.D."/>
            <person name="Simon A."/>
            <person name="Yun M.H."/>
        </authorList>
    </citation>
    <scope>NUCLEOTIDE SEQUENCE</scope>
    <source>
        <strain evidence="4">20211129_DDA</strain>
        <tissue evidence="4">Liver</tissue>
    </source>
</reference>
<evidence type="ECO:0000256" key="2">
    <source>
        <dbReference type="ARBA" id="ARBA00012180"/>
    </source>
</evidence>
<feature type="domain" description="Reverse transcriptase" evidence="3">
    <location>
        <begin position="1"/>
        <end position="143"/>
    </location>
</feature>
<dbReference type="InterPro" id="IPR043502">
    <property type="entry name" value="DNA/RNA_pol_sf"/>
</dbReference>
<name>A0AAV7T546_PLEWA</name>
<dbReference type="InterPro" id="IPR000477">
    <property type="entry name" value="RT_dom"/>
</dbReference>
<evidence type="ECO:0000313" key="4">
    <source>
        <dbReference type="EMBL" id="KAJ1171496.1"/>
    </source>
</evidence>
<dbReference type="PROSITE" id="PS50878">
    <property type="entry name" value="RT_POL"/>
    <property type="match status" value="1"/>
</dbReference>
<dbReference type="EC" id="3.1.26.4" evidence="2"/>
<proteinExistence type="inferred from homology"/>
<evidence type="ECO:0000259" key="3">
    <source>
        <dbReference type="PROSITE" id="PS50878"/>
    </source>
</evidence>
<gene>
    <name evidence="4" type="ORF">NDU88_003357</name>
</gene>
<comment type="caution">
    <text evidence="4">The sequence shown here is derived from an EMBL/GenBank/DDBJ whole genome shotgun (WGS) entry which is preliminary data.</text>
</comment>
<sequence>MDCNLPRRQNPKSLPPPFQSKAFNIICCVPQGSFLSPTLFNIYMAPLAQVARQHNLNIISYADDTHLILSLTKDPHTDKTNLHERLKAIADWMRDSRLKLNSDKTEVLILGPTPSAWDNSWWPASLGPPPKTTDSARNLGFTLDSSLSMSKQVNAVSSSCYNTLRMLCRVYKWIPTETRKTVTQALVSSRLDYGNVLYAGIPSKHLQHLQRIQNASA</sequence>
<dbReference type="Pfam" id="PF00078">
    <property type="entry name" value="RVT_1"/>
    <property type="match status" value="1"/>
</dbReference>
<dbReference type="EMBL" id="JANPWB010000007">
    <property type="protein sequence ID" value="KAJ1171496.1"/>
    <property type="molecule type" value="Genomic_DNA"/>
</dbReference>
<dbReference type="Gene3D" id="3.30.70.270">
    <property type="match status" value="1"/>
</dbReference>
<dbReference type="Proteomes" id="UP001066276">
    <property type="component" value="Chromosome 4_1"/>
</dbReference>
<dbReference type="SUPFAM" id="SSF56672">
    <property type="entry name" value="DNA/RNA polymerases"/>
    <property type="match status" value="1"/>
</dbReference>
<keyword evidence="5" id="KW-1185">Reference proteome</keyword>
<dbReference type="GO" id="GO:0004523">
    <property type="term" value="F:RNA-DNA hybrid ribonuclease activity"/>
    <property type="evidence" value="ECO:0007669"/>
    <property type="project" value="UniProtKB-EC"/>
</dbReference>
<comment type="similarity">
    <text evidence="1">Belongs to the beta type-B retroviral polymerase family. HERV class-II K(HML-2) pol subfamily.</text>
</comment>
<dbReference type="PANTHER" id="PTHR33332">
    <property type="entry name" value="REVERSE TRANSCRIPTASE DOMAIN-CONTAINING PROTEIN"/>
    <property type="match status" value="1"/>
</dbReference>
<protein>
    <recommendedName>
        <fullName evidence="2">ribonuclease H</fullName>
        <ecNumber evidence="2">3.1.26.4</ecNumber>
    </recommendedName>
</protein>
<evidence type="ECO:0000313" key="5">
    <source>
        <dbReference type="Proteomes" id="UP001066276"/>
    </source>
</evidence>
<dbReference type="InterPro" id="IPR043128">
    <property type="entry name" value="Rev_trsase/Diguanyl_cyclase"/>
</dbReference>
<evidence type="ECO:0000256" key="1">
    <source>
        <dbReference type="ARBA" id="ARBA00010879"/>
    </source>
</evidence>